<dbReference type="AlphaFoldDB" id="A0A4Q2JUK1"/>
<evidence type="ECO:0000313" key="2">
    <source>
        <dbReference type="Proteomes" id="UP000292881"/>
    </source>
</evidence>
<organism evidence="1 2">
    <name type="scientific">Agromyces binzhouensis</name>
    <dbReference type="NCBI Taxonomy" id="1817495"/>
    <lineage>
        <taxon>Bacteria</taxon>
        <taxon>Bacillati</taxon>
        <taxon>Actinomycetota</taxon>
        <taxon>Actinomycetes</taxon>
        <taxon>Micrococcales</taxon>
        <taxon>Microbacteriaceae</taxon>
        <taxon>Agromyces</taxon>
    </lineage>
</organism>
<proteinExistence type="predicted"/>
<gene>
    <name evidence="1" type="ORF">ESO86_00245</name>
</gene>
<accession>A0A4Q2JUK1</accession>
<evidence type="ECO:0008006" key="3">
    <source>
        <dbReference type="Google" id="ProtNLM"/>
    </source>
</evidence>
<reference evidence="1 2" key="1">
    <citation type="submission" date="2019-01" db="EMBL/GenBank/DDBJ databases">
        <authorList>
            <person name="Li J."/>
        </authorList>
    </citation>
    <scope>NUCLEOTIDE SEQUENCE [LARGE SCALE GENOMIC DNA]</scope>
    <source>
        <strain evidence="1 2">CGMCC 4.7180</strain>
    </source>
</reference>
<comment type="caution">
    <text evidence="1">The sequence shown here is derived from an EMBL/GenBank/DDBJ whole genome shotgun (WGS) entry which is preliminary data.</text>
</comment>
<protein>
    <recommendedName>
        <fullName evidence="3">Abi family protein</fullName>
    </recommendedName>
</protein>
<keyword evidence="2" id="KW-1185">Reference proteome</keyword>
<name>A0A4Q2JUK1_9MICO</name>
<sequence length="239" mass="26858">MDQAISADRFATYLGAGAGDHALARALYIWDRDVSISILADIAILEVALRNAMHGALSAVWGVRWYENPDLMFDERTLGQLRRAWEELPAPVRKNRSDSRLPGRLVARCMFGFWANLLDAGGQVGLEPRRTKVDYEVMWRSALHSAFKGGPVEARAEGARYTRPWAHEALRTVNMLRNRVAHHEPLINGFPLPGQAQRLSAIDGHEACRKLARMIDRDLATWLDRSSQTPTLLATRPQP</sequence>
<evidence type="ECO:0000313" key="1">
    <source>
        <dbReference type="EMBL" id="RXZ51932.1"/>
    </source>
</evidence>
<dbReference type="OrthoDB" id="3418622at2"/>
<dbReference type="EMBL" id="SDPL01000001">
    <property type="protein sequence ID" value="RXZ51932.1"/>
    <property type="molecule type" value="Genomic_DNA"/>
</dbReference>
<dbReference type="Proteomes" id="UP000292881">
    <property type="component" value="Unassembled WGS sequence"/>
</dbReference>